<dbReference type="Proteomes" id="UP000622475">
    <property type="component" value="Unassembled WGS sequence"/>
</dbReference>
<keyword evidence="7" id="KW-1185">Reference proteome</keyword>
<evidence type="ECO:0000256" key="2">
    <source>
        <dbReference type="ARBA" id="ARBA00023136"/>
    </source>
</evidence>
<dbReference type="RefSeq" id="WP_194111803.1">
    <property type="nucleotide sequence ID" value="NZ_JADFFL010000004.1"/>
</dbReference>
<dbReference type="AlphaFoldDB" id="A0A929KZ38"/>
<sequence length="310" mass="36181">MFKRQSVVFFSVLIAVFAIVASCKSKFEKIKGSNDYTKKYQEAVRLYNRKEYSKALELFDDVAQRYRGREDAVDLFYYYAYTNYRLRDYTSARYQFKNFADTYQNSPRAEECRFMAAYCYYLDSPNYTLDQDNTSRAIDALQLFINLYPKSDRVAEASKLIADLRNKLEEKAFANANLHLTILDYQAAVITFNNALRDYPDTKYAEEMEYLIIKSQYLYAKNSSEFKQEERYNAAITFADQFTEKYPASKYLKDAANYKKDSERGIQQNKLALIEINADMAKARKAAQKDSLQRTALPSIKQSSQKIPAN</sequence>
<keyword evidence="3" id="KW-0998">Cell outer membrane</keyword>
<keyword evidence="2" id="KW-0472">Membrane</keyword>
<accession>A0A929KZ38</accession>
<feature type="region of interest" description="Disordered" evidence="4">
    <location>
        <begin position="287"/>
        <end position="310"/>
    </location>
</feature>
<feature type="compositionally biased region" description="Polar residues" evidence="4">
    <location>
        <begin position="293"/>
        <end position="310"/>
    </location>
</feature>
<evidence type="ECO:0000256" key="1">
    <source>
        <dbReference type="ARBA" id="ARBA00022729"/>
    </source>
</evidence>
<keyword evidence="1" id="KW-0732">Signal</keyword>
<reference evidence="6" key="1">
    <citation type="submission" date="2020-10" db="EMBL/GenBank/DDBJ databases">
        <title>Mucilaginibacter mali sp. nov., isolated from rhizosphere soil of apple orchard.</title>
        <authorList>
            <person name="Lee J.-S."/>
            <person name="Kim H.S."/>
            <person name="Kim J.-S."/>
        </authorList>
    </citation>
    <scope>NUCLEOTIDE SEQUENCE</scope>
    <source>
        <strain evidence="6">KCTC 22746</strain>
    </source>
</reference>
<dbReference type="Pfam" id="PF13525">
    <property type="entry name" value="YfiO"/>
    <property type="match status" value="1"/>
</dbReference>
<feature type="domain" description="Outer membrane lipoprotein BamD-like" evidence="5">
    <location>
        <begin position="37"/>
        <end position="222"/>
    </location>
</feature>
<evidence type="ECO:0000259" key="5">
    <source>
        <dbReference type="Pfam" id="PF13525"/>
    </source>
</evidence>
<comment type="caution">
    <text evidence="6">The sequence shown here is derived from an EMBL/GenBank/DDBJ whole genome shotgun (WGS) entry which is preliminary data.</text>
</comment>
<dbReference type="SUPFAM" id="SSF48452">
    <property type="entry name" value="TPR-like"/>
    <property type="match status" value="1"/>
</dbReference>
<organism evidence="6 7">
    <name type="scientific">Mucilaginibacter myungsuensis</name>
    <dbReference type="NCBI Taxonomy" id="649104"/>
    <lineage>
        <taxon>Bacteria</taxon>
        <taxon>Pseudomonadati</taxon>
        <taxon>Bacteroidota</taxon>
        <taxon>Sphingobacteriia</taxon>
        <taxon>Sphingobacteriales</taxon>
        <taxon>Sphingobacteriaceae</taxon>
        <taxon>Mucilaginibacter</taxon>
    </lineage>
</organism>
<dbReference type="EMBL" id="JADFFL010000004">
    <property type="protein sequence ID" value="MBE9662588.1"/>
    <property type="molecule type" value="Genomic_DNA"/>
</dbReference>
<dbReference type="Gene3D" id="1.25.40.10">
    <property type="entry name" value="Tetratricopeptide repeat domain"/>
    <property type="match status" value="1"/>
</dbReference>
<dbReference type="InterPro" id="IPR039565">
    <property type="entry name" value="BamD-like"/>
</dbReference>
<dbReference type="NCBIfam" id="TIGR03302">
    <property type="entry name" value="OM_YfiO"/>
    <property type="match status" value="1"/>
</dbReference>
<dbReference type="InterPro" id="IPR017689">
    <property type="entry name" value="BamD"/>
</dbReference>
<evidence type="ECO:0000313" key="6">
    <source>
        <dbReference type="EMBL" id="MBE9662588.1"/>
    </source>
</evidence>
<dbReference type="PROSITE" id="PS51257">
    <property type="entry name" value="PROKAR_LIPOPROTEIN"/>
    <property type="match status" value="1"/>
</dbReference>
<gene>
    <name evidence="6" type="primary">bamD</name>
    <name evidence="6" type="ORF">IRJ16_11905</name>
</gene>
<evidence type="ECO:0000313" key="7">
    <source>
        <dbReference type="Proteomes" id="UP000622475"/>
    </source>
</evidence>
<protein>
    <submittedName>
        <fullName evidence="6">Outer membrane protein assembly factor BamD</fullName>
    </submittedName>
</protein>
<proteinExistence type="predicted"/>
<evidence type="ECO:0000256" key="4">
    <source>
        <dbReference type="SAM" id="MobiDB-lite"/>
    </source>
</evidence>
<evidence type="ECO:0000256" key="3">
    <source>
        <dbReference type="ARBA" id="ARBA00023237"/>
    </source>
</evidence>
<name>A0A929KZ38_9SPHI</name>
<dbReference type="InterPro" id="IPR011990">
    <property type="entry name" value="TPR-like_helical_dom_sf"/>
</dbReference>